<gene>
    <name evidence="3" type="ORF">O0S08_21960</name>
</gene>
<feature type="compositionally biased region" description="Pro residues" evidence="1">
    <location>
        <begin position="79"/>
        <end position="102"/>
    </location>
</feature>
<dbReference type="SUPFAM" id="SSF46565">
    <property type="entry name" value="Chaperone J-domain"/>
    <property type="match status" value="1"/>
</dbReference>
<dbReference type="PROSITE" id="PS50076">
    <property type="entry name" value="DNAJ_2"/>
    <property type="match status" value="1"/>
</dbReference>
<keyword evidence="4" id="KW-1185">Reference proteome</keyword>
<dbReference type="InterPro" id="IPR001623">
    <property type="entry name" value="DnaJ_domain"/>
</dbReference>
<dbReference type="InterPro" id="IPR036869">
    <property type="entry name" value="J_dom_sf"/>
</dbReference>
<sequence length="283" mass="30681">MTLDEARQILGVRAGAGRDEVKRAHRRLVLAFHPDHHKGSTQFDEFQKQINVARDTLNREIDRLAESAHSETDAAMETPAPPAPAAAPPQAPRPRARPPAPPGVDEYREISFPFLTMLRGGRTRINVPRPEGTHEMFDVPQGAEVGVLLHVLGGGGRGSPPGDLLLRVVSVETDPVWRPARADEGRALDLVTRPSVTYAQLYSERLLPVQSPWESRSLSGGTIGLPLRANNFGPYQVRGHGARRGGAAGDLLVFLDVVWPERGDGDLAAALWRVQGSPAQGGR</sequence>
<dbReference type="RefSeq" id="WP_269041162.1">
    <property type="nucleotide sequence ID" value="NZ_CP114040.1"/>
</dbReference>
<accession>A0ABY7HHM1</accession>
<dbReference type="SMART" id="SM00271">
    <property type="entry name" value="DnaJ"/>
    <property type="match status" value="1"/>
</dbReference>
<organism evidence="3 4">
    <name type="scientific">Nannocystis punicea</name>
    <dbReference type="NCBI Taxonomy" id="2995304"/>
    <lineage>
        <taxon>Bacteria</taxon>
        <taxon>Pseudomonadati</taxon>
        <taxon>Myxococcota</taxon>
        <taxon>Polyangia</taxon>
        <taxon>Nannocystales</taxon>
        <taxon>Nannocystaceae</taxon>
        <taxon>Nannocystis</taxon>
    </lineage>
</organism>
<name>A0ABY7HHM1_9BACT</name>
<evidence type="ECO:0000259" key="2">
    <source>
        <dbReference type="PROSITE" id="PS50076"/>
    </source>
</evidence>
<dbReference type="Gene3D" id="1.10.287.110">
    <property type="entry name" value="DnaJ domain"/>
    <property type="match status" value="1"/>
</dbReference>
<evidence type="ECO:0000313" key="4">
    <source>
        <dbReference type="Proteomes" id="UP001164459"/>
    </source>
</evidence>
<feature type="domain" description="J" evidence="2">
    <location>
        <begin position="5"/>
        <end position="73"/>
    </location>
</feature>
<dbReference type="Pfam" id="PF00226">
    <property type="entry name" value="DnaJ"/>
    <property type="match status" value="1"/>
</dbReference>
<dbReference type="Proteomes" id="UP001164459">
    <property type="component" value="Chromosome"/>
</dbReference>
<dbReference type="EMBL" id="CP114040">
    <property type="protein sequence ID" value="WAS98804.1"/>
    <property type="molecule type" value="Genomic_DNA"/>
</dbReference>
<dbReference type="CDD" id="cd06257">
    <property type="entry name" value="DnaJ"/>
    <property type="match status" value="1"/>
</dbReference>
<reference evidence="3" key="1">
    <citation type="submission" date="2022-11" db="EMBL/GenBank/DDBJ databases">
        <title>Minimal conservation of predation-associated metabolite biosynthetic gene clusters underscores biosynthetic potential of Myxococcota including descriptions for ten novel species: Archangium lansinium sp. nov., Myxococcus landrumus sp. nov., Nannocystis bai.</title>
        <authorList>
            <person name="Ahearne A."/>
            <person name="Stevens C."/>
            <person name="Dowd S."/>
        </authorList>
    </citation>
    <scope>NUCLEOTIDE SEQUENCE</scope>
    <source>
        <strain evidence="3">Fl3</strain>
    </source>
</reference>
<evidence type="ECO:0000256" key="1">
    <source>
        <dbReference type="SAM" id="MobiDB-lite"/>
    </source>
</evidence>
<protein>
    <submittedName>
        <fullName evidence="3">DnaJ domain-containing protein</fullName>
    </submittedName>
</protein>
<proteinExistence type="predicted"/>
<evidence type="ECO:0000313" key="3">
    <source>
        <dbReference type="EMBL" id="WAS98804.1"/>
    </source>
</evidence>
<feature type="region of interest" description="Disordered" evidence="1">
    <location>
        <begin position="68"/>
        <end position="106"/>
    </location>
</feature>